<protein>
    <submittedName>
        <fullName evidence="1">Uncharacterized protein</fullName>
    </submittedName>
</protein>
<organism evidence="1 2">
    <name type="scientific">Diphasiastrum complanatum</name>
    <name type="common">Issler's clubmoss</name>
    <name type="synonym">Lycopodium complanatum</name>
    <dbReference type="NCBI Taxonomy" id="34168"/>
    <lineage>
        <taxon>Eukaryota</taxon>
        <taxon>Viridiplantae</taxon>
        <taxon>Streptophyta</taxon>
        <taxon>Embryophyta</taxon>
        <taxon>Tracheophyta</taxon>
        <taxon>Lycopodiopsida</taxon>
        <taxon>Lycopodiales</taxon>
        <taxon>Lycopodiaceae</taxon>
        <taxon>Lycopodioideae</taxon>
        <taxon>Diphasiastrum</taxon>
    </lineage>
</organism>
<keyword evidence="2" id="KW-1185">Reference proteome</keyword>
<comment type="caution">
    <text evidence="1">The sequence shown here is derived from an EMBL/GenBank/DDBJ whole genome shotgun (WGS) entry which is preliminary data.</text>
</comment>
<dbReference type="Proteomes" id="UP001162992">
    <property type="component" value="Chromosome 17"/>
</dbReference>
<gene>
    <name evidence="1" type="ORF">O6H91_17G056200</name>
</gene>
<accession>A0ACC2B6Z4</accession>
<reference evidence="2" key="1">
    <citation type="journal article" date="2024" name="Proc. Natl. Acad. Sci. U.S.A.">
        <title>Extraordinary preservation of gene collinearity over three hundred million years revealed in homosporous lycophytes.</title>
        <authorList>
            <person name="Li C."/>
            <person name="Wickell D."/>
            <person name="Kuo L.Y."/>
            <person name="Chen X."/>
            <person name="Nie B."/>
            <person name="Liao X."/>
            <person name="Peng D."/>
            <person name="Ji J."/>
            <person name="Jenkins J."/>
            <person name="Williams M."/>
            <person name="Shu S."/>
            <person name="Plott C."/>
            <person name="Barry K."/>
            <person name="Rajasekar S."/>
            <person name="Grimwood J."/>
            <person name="Han X."/>
            <person name="Sun S."/>
            <person name="Hou Z."/>
            <person name="He W."/>
            <person name="Dai G."/>
            <person name="Sun C."/>
            <person name="Schmutz J."/>
            <person name="Leebens-Mack J.H."/>
            <person name="Li F.W."/>
            <person name="Wang L."/>
        </authorList>
    </citation>
    <scope>NUCLEOTIDE SEQUENCE [LARGE SCALE GENOMIC DNA]</scope>
    <source>
        <strain evidence="2">cv. PW_Plant_1</strain>
    </source>
</reference>
<dbReference type="EMBL" id="CM055108">
    <property type="protein sequence ID" value="KAJ7525551.1"/>
    <property type="molecule type" value="Genomic_DNA"/>
</dbReference>
<evidence type="ECO:0000313" key="2">
    <source>
        <dbReference type="Proteomes" id="UP001162992"/>
    </source>
</evidence>
<sequence length="186" mass="21317">MSQNDARSGKECSMCGDVGFIKELLRCKKCLHRLQHRYCSRGYPDIRLDEYICDWCYGSKKSSTVNDGPKPSGTESRSDTPDINWHQYKNDLEFFVEVAEHEASDACATVQRVEQQLVSNKDTVWDNSKRHRCITTKKSRLVLDEWKPHNKTKLRLSAASKGSHGGRRYKLLSDVLCQSECNVAKL</sequence>
<proteinExistence type="predicted"/>
<evidence type="ECO:0000313" key="1">
    <source>
        <dbReference type="EMBL" id="KAJ7525551.1"/>
    </source>
</evidence>
<name>A0ACC2B6Z4_DIPCM</name>